<evidence type="ECO:0000313" key="2">
    <source>
        <dbReference type="EMBL" id="RIV24002.1"/>
    </source>
</evidence>
<gene>
    <name evidence="2" type="ORF">DYU11_13645</name>
</gene>
<protein>
    <submittedName>
        <fullName evidence="2">Alpha/beta hydrolase</fullName>
    </submittedName>
</protein>
<accession>A0A418MC90</accession>
<dbReference type="InterPro" id="IPR029058">
    <property type="entry name" value="AB_hydrolase_fold"/>
</dbReference>
<dbReference type="AlphaFoldDB" id="A0A418MC90"/>
<dbReference type="PANTHER" id="PTHR43798">
    <property type="entry name" value="MONOACYLGLYCEROL LIPASE"/>
    <property type="match status" value="1"/>
</dbReference>
<dbReference type="GO" id="GO:0016787">
    <property type="term" value="F:hydrolase activity"/>
    <property type="evidence" value="ECO:0007669"/>
    <property type="project" value="UniProtKB-KW"/>
</dbReference>
<dbReference type="RefSeq" id="WP_119668218.1">
    <property type="nucleotide sequence ID" value="NZ_QXED01000003.1"/>
</dbReference>
<comment type="caution">
    <text evidence="2">The sequence shown here is derived from an EMBL/GenBank/DDBJ whole genome shotgun (WGS) entry which is preliminary data.</text>
</comment>
<proteinExistence type="predicted"/>
<dbReference type="OrthoDB" id="1224630at2"/>
<sequence>MQPSTPWWLQLLRWRMIWLVLILLVVFLPQCVSVRMSDKKVKAYFADRPVKPTFGFYDVPSPDGVRTIHYARIHTPAANADTLPTVLFIHGSPGAWDAFIGFFADSSLYGRAQLISVDRPGFGKSDLGEPERSLEAQAADLAPLLRLGHANRKPILVGHSLGGPVAARLAMDYPDEVGGLVLVAPSIDPDLEKFEWYRHVGNVFPFRQWLPAELDVSNQEILPLKGELQRMMPLWRSIRVPVTVIQGDADPLVSPDNAPFAKRMLVSAPVLIQMVPKMNHFIPWSRPDLIRDAILHQLNQPLPADSAQPDLSTK</sequence>
<dbReference type="GO" id="GO:0016020">
    <property type="term" value="C:membrane"/>
    <property type="evidence" value="ECO:0007669"/>
    <property type="project" value="TreeGrafter"/>
</dbReference>
<keyword evidence="3" id="KW-1185">Reference proteome</keyword>
<dbReference type="Proteomes" id="UP000283523">
    <property type="component" value="Unassembled WGS sequence"/>
</dbReference>
<reference evidence="2 3" key="1">
    <citation type="submission" date="2018-08" db="EMBL/GenBank/DDBJ databases">
        <title>Fibrisoma montanum sp. nov., isolated from Danxia mountain soil.</title>
        <authorList>
            <person name="Huang Y."/>
        </authorList>
    </citation>
    <scope>NUCLEOTIDE SEQUENCE [LARGE SCALE GENOMIC DNA]</scope>
    <source>
        <strain evidence="2 3">HYT19</strain>
    </source>
</reference>
<name>A0A418MC90_9BACT</name>
<dbReference type="SUPFAM" id="SSF53474">
    <property type="entry name" value="alpha/beta-Hydrolases"/>
    <property type="match status" value="1"/>
</dbReference>
<evidence type="ECO:0000259" key="1">
    <source>
        <dbReference type="Pfam" id="PF00561"/>
    </source>
</evidence>
<dbReference type="PRINTS" id="PR00111">
    <property type="entry name" value="ABHYDROLASE"/>
</dbReference>
<dbReference type="Gene3D" id="3.40.50.1820">
    <property type="entry name" value="alpha/beta hydrolase"/>
    <property type="match status" value="1"/>
</dbReference>
<dbReference type="Pfam" id="PF00561">
    <property type="entry name" value="Abhydrolase_1"/>
    <property type="match status" value="1"/>
</dbReference>
<dbReference type="PANTHER" id="PTHR43798:SF33">
    <property type="entry name" value="HYDROLASE, PUTATIVE (AFU_ORTHOLOGUE AFUA_2G14860)-RELATED"/>
    <property type="match status" value="1"/>
</dbReference>
<dbReference type="EMBL" id="QXED01000003">
    <property type="protein sequence ID" value="RIV24002.1"/>
    <property type="molecule type" value="Genomic_DNA"/>
</dbReference>
<keyword evidence="2" id="KW-0378">Hydrolase</keyword>
<organism evidence="2 3">
    <name type="scientific">Fibrisoma montanum</name>
    <dbReference type="NCBI Taxonomy" id="2305895"/>
    <lineage>
        <taxon>Bacteria</taxon>
        <taxon>Pseudomonadati</taxon>
        <taxon>Bacteroidota</taxon>
        <taxon>Cytophagia</taxon>
        <taxon>Cytophagales</taxon>
        <taxon>Spirosomataceae</taxon>
        <taxon>Fibrisoma</taxon>
    </lineage>
</organism>
<feature type="domain" description="AB hydrolase-1" evidence="1">
    <location>
        <begin position="84"/>
        <end position="206"/>
    </location>
</feature>
<dbReference type="InterPro" id="IPR050266">
    <property type="entry name" value="AB_hydrolase_sf"/>
</dbReference>
<evidence type="ECO:0000313" key="3">
    <source>
        <dbReference type="Proteomes" id="UP000283523"/>
    </source>
</evidence>
<dbReference type="InterPro" id="IPR000073">
    <property type="entry name" value="AB_hydrolase_1"/>
</dbReference>